<feature type="transmembrane region" description="Helical" evidence="1">
    <location>
        <begin position="52"/>
        <end position="74"/>
    </location>
</feature>
<feature type="transmembrane region" description="Helical" evidence="1">
    <location>
        <begin position="94"/>
        <end position="115"/>
    </location>
</feature>
<keyword evidence="1" id="KW-0472">Membrane</keyword>
<sequence>MNSRTSALFALLPARVTLPLVALVSVMVSSSLTADLPDLDTIRRWLRRLQELIVLGGVGLAVALSMVFIGAWVLSHLRTAKADEQERIEWMSKLALFVSFVPVALTVVAAAGMFIPMLRPLMLKMFVYAAAGAGISWLVSIAALIVGGGKEELARTRRALLLAGTPFYCLAVWIARFLVLGF</sequence>
<dbReference type="STRING" id="391625.PPSIR1_29448"/>
<dbReference type="RefSeq" id="WP_006972206.1">
    <property type="nucleotide sequence ID" value="NZ_ABCS01000028.1"/>
</dbReference>
<feature type="transmembrane region" description="Helical" evidence="1">
    <location>
        <begin position="127"/>
        <end position="147"/>
    </location>
</feature>
<evidence type="ECO:0000313" key="2">
    <source>
        <dbReference type="EMBL" id="EDM78659.1"/>
    </source>
</evidence>
<organism evidence="2 3">
    <name type="scientific">Plesiocystis pacifica SIR-1</name>
    <dbReference type="NCBI Taxonomy" id="391625"/>
    <lineage>
        <taxon>Bacteria</taxon>
        <taxon>Pseudomonadati</taxon>
        <taxon>Myxococcota</taxon>
        <taxon>Polyangia</taxon>
        <taxon>Nannocystales</taxon>
        <taxon>Nannocystaceae</taxon>
        <taxon>Plesiocystis</taxon>
    </lineage>
</organism>
<accession>A6G657</accession>
<evidence type="ECO:0000313" key="3">
    <source>
        <dbReference type="Proteomes" id="UP000005801"/>
    </source>
</evidence>
<evidence type="ECO:0000256" key="1">
    <source>
        <dbReference type="SAM" id="Phobius"/>
    </source>
</evidence>
<keyword evidence="1" id="KW-0812">Transmembrane</keyword>
<comment type="caution">
    <text evidence="2">The sequence shown here is derived from an EMBL/GenBank/DDBJ whole genome shotgun (WGS) entry which is preliminary data.</text>
</comment>
<protein>
    <recommendedName>
        <fullName evidence="4">Yip1 domain-containing protein</fullName>
    </recommendedName>
</protein>
<reference evidence="2 3" key="1">
    <citation type="submission" date="2007-06" db="EMBL/GenBank/DDBJ databases">
        <authorList>
            <person name="Shimkets L."/>
            <person name="Ferriera S."/>
            <person name="Johnson J."/>
            <person name="Kravitz S."/>
            <person name="Beeson K."/>
            <person name="Sutton G."/>
            <person name="Rogers Y.-H."/>
            <person name="Friedman R."/>
            <person name="Frazier M."/>
            <person name="Venter J.C."/>
        </authorList>
    </citation>
    <scope>NUCLEOTIDE SEQUENCE [LARGE SCALE GENOMIC DNA]</scope>
    <source>
        <strain evidence="2 3">SIR-1</strain>
    </source>
</reference>
<keyword evidence="1" id="KW-1133">Transmembrane helix</keyword>
<proteinExistence type="predicted"/>
<evidence type="ECO:0008006" key="4">
    <source>
        <dbReference type="Google" id="ProtNLM"/>
    </source>
</evidence>
<dbReference type="Proteomes" id="UP000005801">
    <property type="component" value="Unassembled WGS sequence"/>
</dbReference>
<gene>
    <name evidence="2" type="ORF">PPSIR1_29448</name>
</gene>
<dbReference type="OrthoDB" id="5513520at2"/>
<keyword evidence="3" id="KW-1185">Reference proteome</keyword>
<name>A6G657_9BACT</name>
<feature type="transmembrane region" description="Helical" evidence="1">
    <location>
        <begin position="159"/>
        <end position="179"/>
    </location>
</feature>
<dbReference type="EMBL" id="ABCS01000028">
    <property type="protein sequence ID" value="EDM78659.1"/>
    <property type="molecule type" value="Genomic_DNA"/>
</dbReference>
<dbReference type="AlphaFoldDB" id="A6G657"/>